<comment type="subcellular location">
    <subcellularLocation>
        <location evidence="5">Cytoplasm</location>
    </subcellularLocation>
    <subcellularLocation>
        <location evidence="5">Nucleus</location>
    </subcellularLocation>
</comment>
<evidence type="ECO:0000256" key="1">
    <source>
        <dbReference type="ARBA" id="ARBA00005043"/>
    </source>
</evidence>
<protein>
    <recommendedName>
        <fullName evidence="5">Elongator complex protein 1</fullName>
    </recommendedName>
</protein>
<dbReference type="EMBL" id="MU128916">
    <property type="protein sequence ID" value="KAF9519638.1"/>
    <property type="molecule type" value="Genomic_DNA"/>
</dbReference>
<name>A0A9P6E1P4_9AGAM</name>
<organism evidence="12 13">
    <name type="scientific">Hydnum rufescens UP504</name>
    <dbReference type="NCBI Taxonomy" id="1448309"/>
    <lineage>
        <taxon>Eukaryota</taxon>
        <taxon>Fungi</taxon>
        <taxon>Dikarya</taxon>
        <taxon>Basidiomycota</taxon>
        <taxon>Agaricomycotina</taxon>
        <taxon>Agaricomycetes</taxon>
        <taxon>Cantharellales</taxon>
        <taxon>Hydnaceae</taxon>
        <taxon>Hydnum</taxon>
    </lineage>
</organism>
<keyword evidence="13" id="KW-1185">Reference proteome</keyword>
<dbReference type="Proteomes" id="UP000886523">
    <property type="component" value="Unassembled WGS sequence"/>
</dbReference>
<keyword evidence="5" id="KW-0539">Nucleus</keyword>
<sequence>MRNISIASRVVRSLPAGNSGDVSTSTIDLDDGTVFVASEISERQGEITVKIWKFSAEVPELLPLRQPSPKLFVQFRSPTRSTAGSPQIVSFHVHAELRYLCVILSGGDIATIPLDNDAPEADIVGSVDSGIEAASWSPDDAFLILVNGVGDMIQMNRDFEVLYEASLRTSEFGQDKPDALGWGSKSTQFHGSIGKSAAEATAPALIGSSPDDDDRFRISWRGDAAFFCVSALELDPSPELSGSTSSSPRLKRRVIRVYSPTPTVVLHSTVEGTPGLEHSLSWNPSGSLIASTQRFGSAGGLGSGREGRHDVVFYERNGLRRSSFEIVKGGSPAPLAAGETLKYGYRVREVAWSCDSGVLAVWIHTHDHGDIVQLWTIGNYHWYLKQSLAAPSKGHFTSISWHPEQALRLDISTSRHLLQYTFSWETCISRTPPPNDSGSVAVVDGENILITPFRIQNVPPPMSSFQIPVVPSHRDSPSGSGLLPFSSAPLHLAYSINEESDILSILHGDGVIEIWDIATNLTPSSHSNREKGYKVTEPVRLWKGTSSTFGLTPRQVILWKQLQGSSAKNQGKWAVAVLASTSIPTEPGANEDVIHVMYSHETSSTISLPSSPGTGRLMVASEKLWFQSKLGELHEVDLEAGVVQPPDLAFPEFCFNTDSVKAPSKTTATVFVGLSATGSLYTTTRSTPLSENATSFALTPTYLVYISSTHEAHFVPIDSLSRNSLTASSPAATEKRRVERGSRIVVSVPSTMALVLQMPRGNLETISPRPFVLDVIRADVTKKNYRKAFLACRKHRVDLNVIIDHDPEAFMTGLEVFVEQVHEVDYINLFLAGVGRSSQTPEGIALVCDAIRSHLEKKDITRYVNSILTAHVVKTPPALEAALSLLARLKETNPESVEDAVKYIIFLVDANTLFDAALGMYDFPLTLLIAQHSQRDPKEYLPFLRELRALSQAYQRFTIDNHLKRYSKALIGLRDAGDDYLDEAIRFIELHKLYKEALSVWKDNHASHVRLLEVYGDYLYERREFTQAALAFTLSKTWRKAILAYEKAHAWREAFSLVSNAELNEQEIKNMAQRIIEELAGRKRFLEAARLALDYAEDVPSAVLLLVQGNDISEALRITSLSPRKDLVDSHIYPSVLELREEIGEEIQETNEQLTKQFSRWEELQVKKLQEPGRTYSFYMNEELLHDVDMMTDAGDSVVSTAFTRYTAAPSATSKGSKHSSRSKKKTERKRGKKGTVDEEEYIVASIVKLVSRLEQLRGECGKILPHLLAMSEKHQEEGEALYAELQKFETSLLRAIAKIWPEADNDKAQPDIERPKKPLIGANPDNWLMAFLESR</sequence>
<dbReference type="Pfam" id="PF23936">
    <property type="entry name" value="HB_ELP1"/>
    <property type="match status" value="1"/>
</dbReference>
<dbReference type="Pfam" id="PF23797">
    <property type="entry name" value="Beta-prop_ELP1_2nd"/>
    <property type="match status" value="1"/>
</dbReference>
<evidence type="ECO:0000256" key="6">
    <source>
        <dbReference type="SAM" id="MobiDB-lite"/>
    </source>
</evidence>
<keyword evidence="4" id="KW-0819">tRNA processing</keyword>
<dbReference type="GO" id="GO:0000049">
    <property type="term" value="F:tRNA binding"/>
    <property type="evidence" value="ECO:0007669"/>
    <property type="project" value="TreeGrafter"/>
</dbReference>
<dbReference type="PIRSF" id="PIRSF017233">
    <property type="entry name" value="IKAP"/>
    <property type="match status" value="1"/>
</dbReference>
<feature type="domain" description="ELP1 first N-terminal beta-propeller" evidence="7">
    <location>
        <begin position="1"/>
        <end position="404"/>
    </location>
</feature>
<dbReference type="OrthoDB" id="40048at2759"/>
<feature type="domain" description="ELP1 TPR" evidence="9">
    <location>
        <begin position="954"/>
        <end position="1117"/>
    </location>
</feature>
<evidence type="ECO:0000259" key="10">
    <source>
        <dbReference type="Pfam" id="PF23925"/>
    </source>
</evidence>
<comment type="function">
    <text evidence="5">Component of the elongator complex which is required for multiple tRNA modifications, including mcm5U (5-methoxycarbonylmethyl uridine), mcm5s2U (5-methoxycarbonylmethyl-2-thiouridine), and ncm5U (5-carbamoylmethyl uridine). The elongator complex catalyzes formation of carboxymethyluridine in the wobble base at position 34 in tRNAs.</text>
</comment>
<keyword evidence="3 5" id="KW-0963">Cytoplasm</keyword>
<feature type="domain" description="ELP1 three-helical bundle" evidence="11">
    <location>
        <begin position="1126"/>
        <end position="1295"/>
    </location>
</feature>
<dbReference type="GO" id="GO:0005829">
    <property type="term" value="C:cytosol"/>
    <property type="evidence" value="ECO:0007669"/>
    <property type="project" value="TreeGrafter"/>
</dbReference>
<evidence type="ECO:0000259" key="11">
    <source>
        <dbReference type="Pfam" id="PF23936"/>
    </source>
</evidence>
<dbReference type="InterPro" id="IPR056166">
    <property type="entry name" value="TPR_ELP1"/>
</dbReference>
<comment type="pathway">
    <text evidence="1">tRNA modification; 5-methoxycarbonylmethyl-2-thiouridine-tRNA biosynthesis.</text>
</comment>
<dbReference type="InterPro" id="IPR056164">
    <property type="entry name" value="Beta-prop_ELP1_1st"/>
</dbReference>
<dbReference type="PANTHER" id="PTHR12747">
    <property type="entry name" value="ELONGATOR COMPLEX PROTEIN 1"/>
    <property type="match status" value="1"/>
</dbReference>
<dbReference type="SUPFAM" id="SSF50969">
    <property type="entry name" value="YVTN repeat-like/Quinoprotein amine dehydrogenase"/>
    <property type="match status" value="1"/>
</dbReference>
<evidence type="ECO:0000256" key="2">
    <source>
        <dbReference type="ARBA" id="ARBA00006086"/>
    </source>
</evidence>
<evidence type="ECO:0000259" key="9">
    <source>
        <dbReference type="Pfam" id="PF23878"/>
    </source>
</evidence>
<evidence type="ECO:0000313" key="13">
    <source>
        <dbReference type="Proteomes" id="UP000886523"/>
    </source>
</evidence>
<dbReference type="SUPFAM" id="SSF82171">
    <property type="entry name" value="DPP6 N-terminal domain-like"/>
    <property type="match status" value="1"/>
</dbReference>
<evidence type="ECO:0000259" key="8">
    <source>
        <dbReference type="Pfam" id="PF23797"/>
    </source>
</evidence>
<evidence type="ECO:0000256" key="4">
    <source>
        <dbReference type="ARBA" id="ARBA00022694"/>
    </source>
</evidence>
<feature type="region of interest" description="Disordered" evidence="6">
    <location>
        <begin position="1209"/>
        <end position="1235"/>
    </location>
</feature>
<feature type="domain" description="ELP1 alpha-solenoid" evidence="10">
    <location>
        <begin position="769"/>
        <end position="947"/>
    </location>
</feature>
<dbReference type="InterPro" id="IPR056167">
    <property type="entry name" value="A-sol_ELP1"/>
</dbReference>
<dbReference type="Pfam" id="PF23878">
    <property type="entry name" value="TPR_ELP1"/>
    <property type="match status" value="1"/>
</dbReference>
<evidence type="ECO:0000259" key="7">
    <source>
        <dbReference type="Pfam" id="PF04762"/>
    </source>
</evidence>
<dbReference type="InterPro" id="IPR011044">
    <property type="entry name" value="Quino_amine_DH_bsu"/>
</dbReference>
<evidence type="ECO:0000313" key="12">
    <source>
        <dbReference type="EMBL" id="KAF9519638.1"/>
    </source>
</evidence>
<gene>
    <name evidence="12" type="ORF">BS47DRAFT_1312243</name>
</gene>
<dbReference type="GO" id="GO:0005634">
    <property type="term" value="C:nucleus"/>
    <property type="evidence" value="ECO:0007669"/>
    <property type="project" value="UniProtKB-SubCell"/>
</dbReference>
<dbReference type="GO" id="GO:0002926">
    <property type="term" value="P:tRNA wobble base 5-methoxycarbonylmethyl-2-thiouridinylation"/>
    <property type="evidence" value="ECO:0007669"/>
    <property type="project" value="TreeGrafter"/>
</dbReference>
<dbReference type="Pfam" id="PF23925">
    <property type="entry name" value="A-sol_ELP1"/>
    <property type="match status" value="1"/>
</dbReference>
<dbReference type="PANTHER" id="PTHR12747:SF0">
    <property type="entry name" value="ELONGATOR COMPLEX PROTEIN 1"/>
    <property type="match status" value="1"/>
</dbReference>
<comment type="caution">
    <text evidence="12">The sequence shown here is derived from an EMBL/GenBank/DDBJ whole genome shotgun (WGS) entry which is preliminary data.</text>
</comment>
<feature type="domain" description="ELP1 N-terminal second beta-propeller" evidence="8">
    <location>
        <begin position="442"/>
        <end position="745"/>
    </location>
</feature>
<reference evidence="12" key="1">
    <citation type="journal article" date="2020" name="Nat. Commun.">
        <title>Large-scale genome sequencing of mycorrhizal fungi provides insights into the early evolution of symbiotic traits.</title>
        <authorList>
            <person name="Miyauchi S."/>
            <person name="Kiss E."/>
            <person name="Kuo A."/>
            <person name="Drula E."/>
            <person name="Kohler A."/>
            <person name="Sanchez-Garcia M."/>
            <person name="Morin E."/>
            <person name="Andreopoulos B."/>
            <person name="Barry K.W."/>
            <person name="Bonito G."/>
            <person name="Buee M."/>
            <person name="Carver A."/>
            <person name="Chen C."/>
            <person name="Cichocki N."/>
            <person name="Clum A."/>
            <person name="Culley D."/>
            <person name="Crous P.W."/>
            <person name="Fauchery L."/>
            <person name="Girlanda M."/>
            <person name="Hayes R.D."/>
            <person name="Keri Z."/>
            <person name="LaButti K."/>
            <person name="Lipzen A."/>
            <person name="Lombard V."/>
            <person name="Magnuson J."/>
            <person name="Maillard F."/>
            <person name="Murat C."/>
            <person name="Nolan M."/>
            <person name="Ohm R.A."/>
            <person name="Pangilinan J."/>
            <person name="Pereira M.F."/>
            <person name="Perotto S."/>
            <person name="Peter M."/>
            <person name="Pfister S."/>
            <person name="Riley R."/>
            <person name="Sitrit Y."/>
            <person name="Stielow J.B."/>
            <person name="Szollosi G."/>
            <person name="Zifcakova L."/>
            <person name="Stursova M."/>
            <person name="Spatafora J.W."/>
            <person name="Tedersoo L."/>
            <person name="Vaario L.M."/>
            <person name="Yamada A."/>
            <person name="Yan M."/>
            <person name="Wang P."/>
            <person name="Xu J."/>
            <person name="Bruns T."/>
            <person name="Baldrian P."/>
            <person name="Vilgalys R."/>
            <person name="Dunand C."/>
            <person name="Henrissat B."/>
            <person name="Grigoriev I.V."/>
            <person name="Hibbett D."/>
            <person name="Nagy L.G."/>
            <person name="Martin F.M."/>
        </authorList>
    </citation>
    <scope>NUCLEOTIDE SEQUENCE</scope>
    <source>
        <strain evidence="12">UP504</strain>
    </source>
</reference>
<evidence type="ECO:0000256" key="3">
    <source>
        <dbReference type="ARBA" id="ARBA00022490"/>
    </source>
</evidence>
<dbReference type="InterPro" id="IPR056169">
    <property type="entry name" value="HB_ELP1"/>
</dbReference>
<accession>A0A9P6E1P4</accession>
<dbReference type="InterPro" id="IPR006849">
    <property type="entry name" value="Elp1"/>
</dbReference>
<dbReference type="Pfam" id="PF04762">
    <property type="entry name" value="Beta-prop_ELP1_1st"/>
    <property type="match status" value="1"/>
</dbReference>
<feature type="compositionally biased region" description="Basic residues" evidence="6">
    <location>
        <begin position="1216"/>
        <end position="1234"/>
    </location>
</feature>
<dbReference type="InterPro" id="IPR056165">
    <property type="entry name" value="Beta-prop_ELP1_2nd"/>
</dbReference>
<proteinExistence type="inferred from homology"/>
<comment type="similarity">
    <text evidence="2 5">Belongs to the ELP1/IKA1 family.</text>
</comment>
<dbReference type="GO" id="GO:0033588">
    <property type="term" value="C:elongator holoenzyme complex"/>
    <property type="evidence" value="ECO:0007669"/>
    <property type="project" value="InterPro"/>
</dbReference>
<evidence type="ECO:0000256" key="5">
    <source>
        <dbReference type="PIRNR" id="PIRNR017233"/>
    </source>
</evidence>